<organism evidence="1 2">
    <name type="scientific">Danaus chrysippus</name>
    <name type="common">African queen</name>
    <dbReference type="NCBI Taxonomy" id="151541"/>
    <lineage>
        <taxon>Eukaryota</taxon>
        <taxon>Metazoa</taxon>
        <taxon>Ecdysozoa</taxon>
        <taxon>Arthropoda</taxon>
        <taxon>Hexapoda</taxon>
        <taxon>Insecta</taxon>
        <taxon>Pterygota</taxon>
        <taxon>Neoptera</taxon>
        <taxon>Endopterygota</taxon>
        <taxon>Lepidoptera</taxon>
        <taxon>Glossata</taxon>
        <taxon>Ditrysia</taxon>
        <taxon>Papilionoidea</taxon>
        <taxon>Nymphalidae</taxon>
        <taxon>Danainae</taxon>
        <taxon>Danaini</taxon>
        <taxon>Danaina</taxon>
        <taxon>Danaus</taxon>
        <taxon>Anosia</taxon>
    </lineage>
</organism>
<dbReference type="EMBL" id="CAKASE010000051">
    <property type="protein sequence ID" value="CAG9564410.1"/>
    <property type="molecule type" value="Genomic_DNA"/>
</dbReference>
<comment type="caution">
    <text evidence="1">The sequence shown here is derived from an EMBL/GenBank/DDBJ whole genome shotgun (WGS) entry which is preliminary data.</text>
</comment>
<protein>
    <submittedName>
        <fullName evidence="1">(African queen) hypothetical protein</fullName>
    </submittedName>
</protein>
<keyword evidence="2" id="KW-1185">Reference proteome</keyword>
<dbReference type="AlphaFoldDB" id="A0A8J2QJP4"/>
<proteinExistence type="predicted"/>
<gene>
    <name evidence="1" type="ORF">DCHRY22_LOCUS5412</name>
</gene>
<reference evidence="1" key="1">
    <citation type="submission" date="2021-09" db="EMBL/GenBank/DDBJ databases">
        <authorList>
            <person name="Martin H S."/>
        </authorList>
    </citation>
    <scope>NUCLEOTIDE SEQUENCE</scope>
</reference>
<evidence type="ECO:0000313" key="1">
    <source>
        <dbReference type="EMBL" id="CAG9564410.1"/>
    </source>
</evidence>
<name>A0A8J2QJP4_9NEOP</name>
<accession>A0A8J2QJP4</accession>
<evidence type="ECO:0000313" key="2">
    <source>
        <dbReference type="Proteomes" id="UP000789524"/>
    </source>
</evidence>
<dbReference type="Proteomes" id="UP000789524">
    <property type="component" value="Unassembled WGS sequence"/>
</dbReference>
<sequence>MSRHAESLIVDTKARNNDWEEFRSSEFIAFQADKEKPALKNDYPGRRPEGDMLISVESPEFNIRSRGREPQMLSLMFRTVLCDAFTVFQLYLDESRSSAAPKQNFEYLCEARSCEECFSVEGDIQENPINRLRSLWDILGLRIYLAALKYAQDLIACAL</sequence>